<name>A0A2H0LPE3_9BACT</name>
<dbReference type="GO" id="GO:0046872">
    <property type="term" value="F:metal ion binding"/>
    <property type="evidence" value="ECO:0007669"/>
    <property type="project" value="InterPro"/>
</dbReference>
<evidence type="ECO:0000313" key="4">
    <source>
        <dbReference type="EMBL" id="PIQ86303.1"/>
    </source>
</evidence>
<dbReference type="Pfam" id="PF05193">
    <property type="entry name" value="Peptidase_M16_C"/>
    <property type="match status" value="1"/>
</dbReference>
<reference evidence="4 5" key="1">
    <citation type="submission" date="2017-09" db="EMBL/GenBank/DDBJ databases">
        <title>Depth-based differentiation of microbial function through sediment-hosted aquifers and enrichment of novel symbionts in the deep terrestrial subsurface.</title>
        <authorList>
            <person name="Probst A.J."/>
            <person name="Ladd B."/>
            <person name="Jarett J.K."/>
            <person name="Geller-Mcgrath D.E."/>
            <person name="Sieber C.M."/>
            <person name="Emerson J.B."/>
            <person name="Anantharaman K."/>
            <person name="Thomas B.C."/>
            <person name="Malmstrom R."/>
            <person name="Stieglmeier M."/>
            <person name="Klingl A."/>
            <person name="Woyke T."/>
            <person name="Ryan C.M."/>
            <person name="Banfield J.F."/>
        </authorList>
    </citation>
    <scope>NUCLEOTIDE SEQUENCE [LARGE SCALE GENOMIC DNA]</scope>
    <source>
        <strain evidence="4">CG11_big_fil_rev_8_21_14_0_20_45_26</strain>
    </source>
</reference>
<feature type="domain" description="Peptidase M16 C-terminal" evidence="3">
    <location>
        <begin position="166"/>
        <end position="339"/>
    </location>
</feature>
<dbReference type="InterPro" id="IPR011765">
    <property type="entry name" value="Pept_M16_N"/>
</dbReference>
<gene>
    <name evidence="4" type="ORF">COV74_05410</name>
</gene>
<dbReference type="Proteomes" id="UP000230859">
    <property type="component" value="Unassembled WGS sequence"/>
</dbReference>
<comment type="similarity">
    <text evidence="1">Belongs to the peptidase M16 family.</text>
</comment>
<organism evidence="4 5">
    <name type="scientific">Candidatus Abzuiibacterium crystallinum</name>
    <dbReference type="NCBI Taxonomy" id="1974748"/>
    <lineage>
        <taxon>Bacteria</taxon>
        <taxon>Pseudomonadati</taxon>
        <taxon>Candidatus Omnitrophota</taxon>
        <taxon>Candidatus Abzuiibacterium</taxon>
    </lineage>
</organism>
<feature type="domain" description="Peptidase M16 N-terminal" evidence="2">
    <location>
        <begin position="21"/>
        <end position="159"/>
    </location>
</feature>
<evidence type="ECO:0000259" key="3">
    <source>
        <dbReference type="Pfam" id="PF05193"/>
    </source>
</evidence>
<dbReference type="InterPro" id="IPR050361">
    <property type="entry name" value="MPP/UQCRC_Complex"/>
</dbReference>
<accession>A0A2H0LPE3</accession>
<dbReference type="Pfam" id="PF00675">
    <property type="entry name" value="Peptidase_M16"/>
    <property type="match status" value="1"/>
</dbReference>
<sequence>MYQLTQLPSGIKVVSGLMQGRQSIGIGVWAKVGARFENKKNSGISHCLEHMLFKGTKHRSTRKIKEDVEGVGGVMNAFTSEESTCYFVKITNEHQEQAFDVLADMVNHASLKAAEFAREKTVILEEIKMYLDLPSHQVHELINELMWPEQPLGRPIAGTESSVTGIQAQDLKRYMGLYYKPQNLVVSFCGQSPHDEVCDWVKDRFQHKGAFRAQSFLKAESSQKKPRFHLLNKKTEQMHFVIGFHGLYKNHPHRYQLGVLNVILGANMSSRLFEEVREKRGLAYEIKSGLAFFEDTGAVGISAGVEPKKAALATRVIMRELKRLKQTLVSRDELRRAKDYYIGQLRMGLEDTLDHMLWIGERCLYRNELPDQNKIIQEIEAVSADDVQILAKRLFRTKGVNLALIGQFDKSFEKQMQQECDCD</sequence>
<dbReference type="Gene3D" id="3.30.830.10">
    <property type="entry name" value="Metalloenzyme, LuxS/M16 peptidase-like"/>
    <property type="match status" value="2"/>
</dbReference>
<dbReference type="PANTHER" id="PTHR11851">
    <property type="entry name" value="METALLOPROTEASE"/>
    <property type="match status" value="1"/>
</dbReference>
<protein>
    <submittedName>
        <fullName evidence="4">Peptidase M16</fullName>
    </submittedName>
</protein>
<evidence type="ECO:0000256" key="1">
    <source>
        <dbReference type="ARBA" id="ARBA00007261"/>
    </source>
</evidence>
<dbReference type="InterPro" id="IPR007863">
    <property type="entry name" value="Peptidase_M16_C"/>
</dbReference>
<dbReference type="SUPFAM" id="SSF63411">
    <property type="entry name" value="LuxS/MPP-like metallohydrolase"/>
    <property type="match status" value="2"/>
</dbReference>
<evidence type="ECO:0000259" key="2">
    <source>
        <dbReference type="Pfam" id="PF00675"/>
    </source>
</evidence>
<dbReference type="AlphaFoldDB" id="A0A2H0LPE3"/>
<evidence type="ECO:0000313" key="5">
    <source>
        <dbReference type="Proteomes" id="UP000230859"/>
    </source>
</evidence>
<dbReference type="EMBL" id="PCVY01000047">
    <property type="protein sequence ID" value="PIQ86303.1"/>
    <property type="molecule type" value="Genomic_DNA"/>
</dbReference>
<proteinExistence type="inferred from homology"/>
<dbReference type="InterPro" id="IPR011249">
    <property type="entry name" value="Metalloenz_LuxS/M16"/>
</dbReference>
<comment type="caution">
    <text evidence="4">The sequence shown here is derived from an EMBL/GenBank/DDBJ whole genome shotgun (WGS) entry which is preliminary data.</text>
</comment>
<dbReference type="PANTHER" id="PTHR11851:SF49">
    <property type="entry name" value="MITOCHONDRIAL-PROCESSING PEPTIDASE SUBUNIT ALPHA"/>
    <property type="match status" value="1"/>
</dbReference>